<organism evidence="2 3">
    <name type="scientific">Pontixanthobacter aquaemixtae</name>
    <dbReference type="NCBI Taxonomy" id="1958940"/>
    <lineage>
        <taxon>Bacteria</taxon>
        <taxon>Pseudomonadati</taxon>
        <taxon>Pseudomonadota</taxon>
        <taxon>Alphaproteobacteria</taxon>
        <taxon>Sphingomonadales</taxon>
        <taxon>Erythrobacteraceae</taxon>
        <taxon>Pontixanthobacter</taxon>
    </lineage>
</organism>
<feature type="chain" id="PRO_5032660469" description="Lipoprotein" evidence="1">
    <location>
        <begin position="28"/>
        <end position="109"/>
    </location>
</feature>
<evidence type="ECO:0000313" key="3">
    <source>
        <dbReference type="Proteomes" id="UP000442714"/>
    </source>
</evidence>
<dbReference type="RefSeq" id="WP_160604024.1">
    <property type="nucleotide sequence ID" value="NZ_WTYX01000001.1"/>
</dbReference>
<protein>
    <recommendedName>
        <fullName evidence="4">Lipoprotein</fullName>
    </recommendedName>
</protein>
<dbReference type="Proteomes" id="UP000442714">
    <property type="component" value="Unassembled WGS sequence"/>
</dbReference>
<dbReference type="AlphaFoldDB" id="A0A844ZUY5"/>
<evidence type="ECO:0000313" key="2">
    <source>
        <dbReference type="EMBL" id="MXO90587.1"/>
    </source>
</evidence>
<proteinExistence type="predicted"/>
<feature type="signal peptide" evidence="1">
    <location>
        <begin position="1"/>
        <end position="27"/>
    </location>
</feature>
<gene>
    <name evidence="2" type="ORF">GRI41_07125</name>
</gene>
<accession>A0A844ZUY5</accession>
<keyword evidence="1" id="KW-0732">Signal</keyword>
<name>A0A844ZUY5_9SPHN</name>
<evidence type="ECO:0000256" key="1">
    <source>
        <dbReference type="SAM" id="SignalP"/>
    </source>
</evidence>
<sequence>MTTFTSILKATPVLAGAALLAACGSVADDDAAMKVFSDTCMKEFTEAGGPAAMAEGFCECSSKAVADQGLTAADMLDQEKMTAIGETCAKEMMAAEGAAAPAAETAPAE</sequence>
<reference evidence="2 3" key="1">
    <citation type="submission" date="2019-12" db="EMBL/GenBank/DDBJ databases">
        <title>Genomic-based taxomic classification of the family Erythrobacteraceae.</title>
        <authorList>
            <person name="Xu L."/>
        </authorList>
    </citation>
    <scope>NUCLEOTIDE SEQUENCE [LARGE SCALE GENOMIC DNA]</scope>
    <source>
        <strain evidence="2 3">KCTC 52763</strain>
    </source>
</reference>
<comment type="caution">
    <text evidence="2">The sequence shown here is derived from an EMBL/GenBank/DDBJ whole genome shotgun (WGS) entry which is preliminary data.</text>
</comment>
<keyword evidence="3" id="KW-1185">Reference proteome</keyword>
<evidence type="ECO:0008006" key="4">
    <source>
        <dbReference type="Google" id="ProtNLM"/>
    </source>
</evidence>
<dbReference type="EMBL" id="WTYX01000001">
    <property type="protein sequence ID" value="MXO90587.1"/>
    <property type="molecule type" value="Genomic_DNA"/>
</dbReference>